<dbReference type="Proteomes" id="UP001149813">
    <property type="component" value="Unassembled WGS sequence"/>
</dbReference>
<feature type="transmembrane region" description="Helical" evidence="6">
    <location>
        <begin position="230"/>
        <end position="256"/>
    </location>
</feature>
<feature type="transmembrane region" description="Helical" evidence="6">
    <location>
        <begin position="203"/>
        <end position="224"/>
    </location>
</feature>
<dbReference type="InterPro" id="IPR045069">
    <property type="entry name" value="MATE_euk"/>
</dbReference>
<comment type="subcellular location">
    <subcellularLocation>
        <location evidence="1">Membrane</location>
        <topology evidence="1">Multi-pass membrane protein</topology>
    </subcellularLocation>
</comment>
<feature type="transmembrane region" description="Helical" evidence="6">
    <location>
        <begin position="51"/>
        <end position="74"/>
    </location>
</feature>
<feature type="transmembrane region" description="Helical" evidence="6">
    <location>
        <begin position="277"/>
        <end position="295"/>
    </location>
</feature>
<dbReference type="AlphaFoldDB" id="A0A9W7XXS5"/>
<evidence type="ECO:0000313" key="8">
    <source>
        <dbReference type="Proteomes" id="UP001149813"/>
    </source>
</evidence>
<dbReference type="GO" id="GO:0016020">
    <property type="term" value="C:membrane"/>
    <property type="evidence" value="ECO:0007669"/>
    <property type="project" value="UniProtKB-SubCell"/>
</dbReference>
<dbReference type="PANTHER" id="PTHR11206">
    <property type="entry name" value="MULTIDRUG RESISTANCE PROTEIN"/>
    <property type="match status" value="1"/>
</dbReference>
<feature type="transmembrane region" description="Helical" evidence="6">
    <location>
        <begin position="136"/>
        <end position="154"/>
    </location>
</feature>
<name>A0A9W7XXS5_9FUNG</name>
<keyword evidence="3 6" id="KW-0812">Transmembrane</keyword>
<dbReference type="EMBL" id="JANBOJ010000316">
    <property type="protein sequence ID" value="KAJ1719955.1"/>
    <property type="molecule type" value="Genomic_DNA"/>
</dbReference>
<protein>
    <submittedName>
        <fullName evidence="7">Ethionine resistance protein</fullName>
    </submittedName>
</protein>
<evidence type="ECO:0000256" key="5">
    <source>
        <dbReference type="ARBA" id="ARBA00023136"/>
    </source>
</evidence>
<accession>A0A9W7XXS5</accession>
<feature type="transmembrane region" description="Helical" evidence="6">
    <location>
        <begin position="94"/>
        <end position="115"/>
    </location>
</feature>
<feature type="transmembrane region" description="Helical" evidence="6">
    <location>
        <begin position="396"/>
        <end position="417"/>
    </location>
</feature>
<feature type="transmembrane region" description="Helical" evidence="6">
    <location>
        <begin position="355"/>
        <end position="376"/>
    </location>
</feature>
<feature type="transmembrane region" description="Helical" evidence="6">
    <location>
        <begin position="301"/>
        <end position="322"/>
    </location>
</feature>
<feature type="transmembrane region" description="Helical" evidence="6">
    <location>
        <begin position="457"/>
        <end position="480"/>
    </location>
</feature>
<comment type="caution">
    <text evidence="7">The sequence shown here is derived from an EMBL/GenBank/DDBJ whole genome shotgun (WGS) entry which is preliminary data.</text>
</comment>
<evidence type="ECO:0000256" key="4">
    <source>
        <dbReference type="ARBA" id="ARBA00022989"/>
    </source>
</evidence>
<evidence type="ECO:0000256" key="6">
    <source>
        <dbReference type="SAM" id="Phobius"/>
    </source>
</evidence>
<gene>
    <name evidence="7" type="primary">ERC1_5</name>
    <name evidence="7" type="ORF">LPJ53_005356</name>
</gene>
<evidence type="ECO:0000256" key="2">
    <source>
        <dbReference type="ARBA" id="ARBA00010199"/>
    </source>
</evidence>
<evidence type="ECO:0000256" key="1">
    <source>
        <dbReference type="ARBA" id="ARBA00004141"/>
    </source>
</evidence>
<keyword evidence="4 6" id="KW-1133">Transmembrane helix</keyword>
<dbReference type="OrthoDB" id="2126698at2759"/>
<organism evidence="7 8">
    <name type="scientific">Coemansia erecta</name>
    <dbReference type="NCBI Taxonomy" id="147472"/>
    <lineage>
        <taxon>Eukaryota</taxon>
        <taxon>Fungi</taxon>
        <taxon>Fungi incertae sedis</taxon>
        <taxon>Zoopagomycota</taxon>
        <taxon>Kickxellomycotina</taxon>
        <taxon>Kickxellomycetes</taxon>
        <taxon>Kickxellales</taxon>
        <taxon>Kickxellaceae</taxon>
        <taxon>Coemansia</taxon>
    </lineage>
</organism>
<sequence>MEFCAAQDQPRETAPLLTSYPSETTLAESCQDIPFDDELSISRASIIKQEALWVFSSSIPLSLAFFCQTSFNFFSLLTAGRLGVNELAAASLSVMLSNVVVCMPGIGLASALESFCSAAYTASSDKTRVGFHAQRGLFAVTFQLIPSAILFYFIDNILLLLGQTPEVSDLCGRFLRIWILGSWPLLAFECLKRFVQAQGIMQAGTWVTAVVAPIHVLNSYLLVWSSFMGLGFIGAPVAMVISNWLLFFGIVGYILFSKARHAWGRFSFECLNGIGEYYRLAIPSAAMMALSWLAFETITIGAAAFGPVALAAQACIFSTMALTYTTPASVGSAAATRIGNALGQGKQRRARYTSYVSLVMGYVIGMVFSLVLFAYRESWGYIFTDDPEVVAMCAQLMPYFAATMTYDGMNGLVAGIMRALGRQGLGAAFAFPSFWLLAIPTAFYLGMGPPGLESVGLFLGLAVGVTVYSLAQQCYIIFYVDWRQEVKICLSRLARSSRPKLPVESPISAAASSASLDSYGSIV</sequence>
<dbReference type="CDD" id="cd13132">
    <property type="entry name" value="MATE_eukaryotic"/>
    <property type="match status" value="1"/>
</dbReference>
<dbReference type="GO" id="GO:0042910">
    <property type="term" value="F:xenobiotic transmembrane transporter activity"/>
    <property type="evidence" value="ECO:0007669"/>
    <property type="project" value="InterPro"/>
</dbReference>
<reference evidence="7" key="1">
    <citation type="submission" date="2022-07" db="EMBL/GenBank/DDBJ databases">
        <title>Phylogenomic reconstructions and comparative analyses of Kickxellomycotina fungi.</title>
        <authorList>
            <person name="Reynolds N.K."/>
            <person name="Stajich J.E."/>
            <person name="Barry K."/>
            <person name="Grigoriev I.V."/>
            <person name="Crous P."/>
            <person name="Smith M.E."/>
        </authorList>
    </citation>
    <scope>NUCLEOTIDE SEQUENCE</scope>
    <source>
        <strain evidence="7">NBRC 32514</strain>
    </source>
</reference>
<dbReference type="InterPro" id="IPR002528">
    <property type="entry name" value="MATE_fam"/>
</dbReference>
<dbReference type="Pfam" id="PF01554">
    <property type="entry name" value="MatE"/>
    <property type="match status" value="2"/>
</dbReference>
<dbReference type="GO" id="GO:0015297">
    <property type="term" value="F:antiporter activity"/>
    <property type="evidence" value="ECO:0007669"/>
    <property type="project" value="InterPro"/>
</dbReference>
<keyword evidence="8" id="KW-1185">Reference proteome</keyword>
<feature type="transmembrane region" description="Helical" evidence="6">
    <location>
        <begin position="424"/>
        <end position="445"/>
    </location>
</feature>
<proteinExistence type="inferred from homology"/>
<evidence type="ECO:0000313" key="7">
    <source>
        <dbReference type="EMBL" id="KAJ1719955.1"/>
    </source>
</evidence>
<keyword evidence="5 6" id="KW-0472">Membrane</keyword>
<evidence type="ECO:0000256" key="3">
    <source>
        <dbReference type="ARBA" id="ARBA00022692"/>
    </source>
</evidence>
<dbReference type="NCBIfam" id="TIGR00797">
    <property type="entry name" value="matE"/>
    <property type="match status" value="1"/>
</dbReference>
<dbReference type="GO" id="GO:1990961">
    <property type="term" value="P:xenobiotic detoxification by transmembrane export across the plasma membrane"/>
    <property type="evidence" value="ECO:0007669"/>
    <property type="project" value="InterPro"/>
</dbReference>
<comment type="similarity">
    <text evidence="2">Belongs to the multi antimicrobial extrusion (MATE) (TC 2.A.66.1) family.</text>
</comment>
<feature type="transmembrane region" description="Helical" evidence="6">
    <location>
        <begin position="174"/>
        <end position="191"/>
    </location>
</feature>